<dbReference type="GeneID" id="16078919"/>
<organism evidence="2">
    <name type="scientific">Salpingoeca rosetta (strain ATCC 50818 / BSB-021)</name>
    <dbReference type="NCBI Taxonomy" id="946362"/>
    <lineage>
        <taxon>Eukaryota</taxon>
        <taxon>Choanoflagellata</taxon>
        <taxon>Craspedida</taxon>
        <taxon>Salpingoecidae</taxon>
        <taxon>Salpingoeca</taxon>
    </lineage>
</organism>
<sequence>MSAKQGASLIVYTMLALGAIGYAIEYPHLIEEYKKNPPSWSKYAKTKAEH</sequence>
<dbReference type="EMBL" id="GL832956">
    <property type="protein sequence ID" value="EGD76149.1"/>
    <property type="molecule type" value="Genomic_DNA"/>
</dbReference>
<dbReference type="Proteomes" id="UP000007799">
    <property type="component" value="Unassembled WGS sequence"/>
</dbReference>
<evidence type="ECO:0000313" key="2">
    <source>
        <dbReference type="Proteomes" id="UP000007799"/>
    </source>
</evidence>
<accession>F2TXP0</accession>
<gene>
    <name evidence="1" type="ORF">PTSG_11651</name>
</gene>
<dbReference type="InParanoid" id="F2TXP0"/>
<evidence type="ECO:0000313" key="1">
    <source>
        <dbReference type="EMBL" id="EGD76149.1"/>
    </source>
</evidence>
<proteinExistence type="predicted"/>
<reference evidence="1" key="1">
    <citation type="submission" date="2009-08" db="EMBL/GenBank/DDBJ databases">
        <title>Annotation of Salpingoeca rosetta.</title>
        <authorList>
            <consortium name="The Broad Institute Genome Sequencing Platform"/>
            <person name="Russ C."/>
            <person name="Cuomo C."/>
            <person name="Burger G."/>
            <person name="Gray M.W."/>
            <person name="Holland P.W.H."/>
            <person name="King N."/>
            <person name="Lang F.B.F."/>
            <person name="Roger A.J."/>
            <person name="Ruiz-Trillo I."/>
            <person name="Young S.K."/>
            <person name="Zeng Q."/>
            <person name="Gargeya S."/>
            <person name="Alvarado L."/>
            <person name="Berlin A."/>
            <person name="Chapman S.B."/>
            <person name="Chen Z."/>
            <person name="Freedman E."/>
            <person name="Gellesch M."/>
            <person name="Goldberg J."/>
            <person name="Griggs A."/>
            <person name="Gujja S."/>
            <person name="Heilman E."/>
            <person name="Heiman D."/>
            <person name="Howarth C."/>
            <person name="Mehta T."/>
            <person name="Neiman D."/>
            <person name="Pearson M."/>
            <person name="Roberts A."/>
            <person name="Saif S."/>
            <person name="Shea T."/>
            <person name="Shenoy N."/>
            <person name="Sisk P."/>
            <person name="Stolte C."/>
            <person name="Sykes S."/>
            <person name="White J."/>
            <person name="Yandava C."/>
            <person name="Haas B."/>
            <person name="Nusbaum C."/>
            <person name="Birren B."/>
        </authorList>
    </citation>
    <scope>NUCLEOTIDE SEQUENCE [LARGE SCALE GENOMIC DNA]</scope>
    <source>
        <strain evidence="1">ATCC 50818</strain>
    </source>
</reference>
<keyword evidence="2" id="KW-1185">Reference proteome</keyword>
<dbReference type="RefSeq" id="XP_004998324.1">
    <property type="nucleotide sequence ID" value="XM_004998267.1"/>
</dbReference>
<name>F2TXP0_SALR5</name>
<dbReference type="KEGG" id="sre:PTSG_11651"/>
<dbReference type="AlphaFoldDB" id="F2TXP0"/>
<protein>
    <submittedName>
        <fullName evidence="1">Uncharacterized protein</fullName>
    </submittedName>
</protein>